<dbReference type="InterPro" id="IPR003961">
    <property type="entry name" value="FN3_dom"/>
</dbReference>
<dbReference type="EMBL" id="UINC01018323">
    <property type="protein sequence ID" value="SVA76858.1"/>
    <property type="molecule type" value="Genomic_DNA"/>
</dbReference>
<evidence type="ECO:0000313" key="3">
    <source>
        <dbReference type="EMBL" id="SVA76858.1"/>
    </source>
</evidence>
<dbReference type="InterPro" id="IPR011047">
    <property type="entry name" value="Quinoprotein_ADH-like_sf"/>
</dbReference>
<sequence length="1158" mass="132089">MRQDNNKFLFVLLLVAFGCDSTPEVAIDTPAPADTVAEAVPITLSATDNDSVTFVELWVDGDSTGLTDDSEPFSFRWNTVDYGNISIHNLVAYAVDIDGNRGRSDTIVVTVDNRQSYPEPKSVDSTAFMNGRYTLNWALATDTDFASYRIEKSDDPKMSDAQRITFFENRNTTTFTDINMDPLQHHYYRIVVIDTLGFESPGPIHRSDLYPPPLPANVTAVTYDYDAMTVEWTPSNGENFEQYMLFTASSEVGSKRAVATYDDPAVTTHILENFDPARENWFWVVTRNIYDQTTQGEGITHTPDPPPAVLAVTSVKYNLQKMVINWEKTPDEDFRVYELLHSETEDGIRTLVATVEDPEITSHTLTDFDPTHENWFWIRVTDHWRLRSIGNAMTHEPDKSPKPIAVRSVSYDLEKMTVKWQRSREKDFLAYEVLHSDNEMGEKQLLEIITNPKTTTYRWKDFDPTYENWFWVRVTDHWGLTYKGTGKTHEIDPPPVSVDVDSVWYDEQIMTVTWGISEEADFDYYELFISDTEYGNRRPVVKIGDINRTNYIFRHFDPTKENWFTVDVVDKWGLTSTGRAKTNEANEPPEPIRITSVDYNFEQFNITWRKTAQADFSFYDLLVSNERDGKLKRLVTLTSVDDTTYTINGRGVFDPTREHWFWIRTGDTWGQEVTGPGYRVLDDPPLMSYFHSVEYRKDQFIFTWAPNGEDDFSRYNLYESTKPEMFDETIISTTSDRIDTTFVLKGIDPWEARYYRLEVEDVWGLRTTGEVRKGDSESWFITTHGDVHHEKGRSVQETADGGFIVAGHTYANEDNGDIWLVKTDPKGNIDWTQTYGGDGDDHAYSVQVTTDGGYVVAGFSEAIAEKWSDAWVIKTDNEGRVEWNRTYGGFRWEKAHHIRQTTDGGYIITGYTFSHGNGNADIWLIKADASGYPVWTNTFGGPDWEYGYAVQETVDGGFIITGFTETGEKESSRIWLVKADSEGQEQWTRIFGNRKQNTGHFVQETTDGGYIIVGITQSFFPNFEDVLLIKTDHTGNTLWEKTFGGQSWDRCHTVRQTEDGGYILAGSSRLKEKSSADAWLLKTDAIGNPIWERNFESTSSYELTSLQITSDGGFIVAGSSTSMDGTPADLLLIKTDARGVTPSESDQNPQRLGYNTVR</sequence>
<name>A0A381YIF5_9ZZZZ</name>
<dbReference type="PANTHER" id="PTHR42754">
    <property type="entry name" value="ENDOGLUCANASE"/>
    <property type="match status" value="1"/>
</dbReference>
<dbReference type="InterPro" id="IPR036116">
    <property type="entry name" value="FN3_sf"/>
</dbReference>
<dbReference type="SUPFAM" id="SSF50998">
    <property type="entry name" value="Quinoprotein alcohol dehydrogenase-like"/>
    <property type="match status" value="1"/>
</dbReference>
<protein>
    <recommendedName>
        <fullName evidence="2">Fibronectin type-III domain-containing protein</fullName>
    </recommendedName>
</protein>
<accession>A0A381YIF5</accession>
<proteinExistence type="predicted"/>
<feature type="region of interest" description="Disordered" evidence="1">
    <location>
        <begin position="1139"/>
        <end position="1158"/>
    </location>
</feature>
<evidence type="ECO:0000256" key="1">
    <source>
        <dbReference type="SAM" id="MobiDB-lite"/>
    </source>
</evidence>
<gene>
    <name evidence="3" type="ORF">METZ01_LOCUS129712</name>
</gene>
<evidence type="ECO:0000259" key="2">
    <source>
        <dbReference type="PROSITE" id="PS50853"/>
    </source>
</evidence>
<dbReference type="PANTHER" id="PTHR42754:SF1">
    <property type="entry name" value="LIPOPROTEIN"/>
    <property type="match status" value="1"/>
</dbReference>
<dbReference type="SUPFAM" id="SSF49265">
    <property type="entry name" value="Fibronectin type III"/>
    <property type="match status" value="2"/>
</dbReference>
<dbReference type="InterPro" id="IPR013783">
    <property type="entry name" value="Ig-like_fold"/>
</dbReference>
<dbReference type="AlphaFoldDB" id="A0A381YIF5"/>
<dbReference type="PROSITE" id="PS50853">
    <property type="entry name" value="FN3"/>
    <property type="match status" value="1"/>
</dbReference>
<dbReference type="Gene3D" id="2.60.40.10">
    <property type="entry name" value="Immunoglobulins"/>
    <property type="match status" value="3"/>
</dbReference>
<feature type="domain" description="Fibronectin type-III" evidence="2">
    <location>
        <begin position="212"/>
        <end position="306"/>
    </location>
</feature>
<reference evidence="3" key="1">
    <citation type="submission" date="2018-05" db="EMBL/GenBank/DDBJ databases">
        <authorList>
            <person name="Lanie J.A."/>
            <person name="Ng W.-L."/>
            <person name="Kazmierczak K.M."/>
            <person name="Andrzejewski T.M."/>
            <person name="Davidsen T.M."/>
            <person name="Wayne K.J."/>
            <person name="Tettelin H."/>
            <person name="Glass J.I."/>
            <person name="Rusch D."/>
            <person name="Podicherti R."/>
            <person name="Tsui H.-C.T."/>
            <person name="Winkler M.E."/>
        </authorList>
    </citation>
    <scope>NUCLEOTIDE SEQUENCE</scope>
</reference>
<dbReference type="PROSITE" id="PS51257">
    <property type="entry name" value="PROKAR_LIPOPROTEIN"/>
    <property type="match status" value="1"/>
</dbReference>
<dbReference type="Pfam" id="PF17957">
    <property type="entry name" value="Big_7"/>
    <property type="match status" value="1"/>
</dbReference>
<organism evidence="3">
    <name type="scientific">marine metagenome</name>
    <dbReference type="NCBI Taxonomy" id="408172"/>
    <lineage>
        <taxon>unclassified sequences</taxon>
        <taxon>metagenomes</taxon>
        <taxon>ecological metagenomes</taxon>
    </lineage>
</organism>